<evidence type="ECO:0000259" key="7">
    <source>
        <dbReference type="SMART" id="SM00905"/>
    </source>
</evidence>
<dbReference type="PANTHER" id="PTHR42844">
    <property type="entry name" value="DIHYDRONEOPTERIN ALDOLASE 1-RELATED"/>
    <property type="match status" value="1"/>
</dbReference>
<dbReference type="EMBL" id="BSPO01000003">
    <property type="protein sequence ID" value="GLS84224.1"/>
    <property type="molecule type" value="Genomic_DNA"/>
</dbReference>
<evidence type="ECO:0000256" key="2">
    <source>
        <dbReference type="ARBA" id="ARBA00023235"/>
    </source>
</evidence>
<dbReference type="InterPro" id="IPR006156">
    <property type="entry name" value="Dihydroneopterin_aldolase"/>
</dbReference>
<accession>A0AA37TMF4</accession>
<protein>
    <recommendedName>
        <fullName evidence="5">Dihydroneopterin triphosphate 2'-epimerase</fullName>
        <ecNumber evidence="4">5.1.99.7</ecNumber>
    </recommendedName>
    <alternativeName>
        <fullName evidence="6">D-erythro-7,8-dihydroneopterin triphosphate epimerase</fullName>
    </alternativeName>
</protein>
<organism evidence="8 9">
    <name type="scientific">Paraferrimonas haliotis</name>
    <dbReference type="NCBI Taxonomy" id="2013866"/>
    <lineage>
        <taxon>Bacteria</taxon>
        <taxon>Pseudomonadati</taxon>
        <taxon>Pseudomonadota</taxon>
        <taxon>Gammaproteobacteria</taxon>
        <taxon>Alteromonadales</taxon>
        <taxon>Ferrimonadaceae</taxon>
        <taxon>Paraferrimonas</taxon>
    </lineage>
</organism>
<comment type="catalytic activity">
    <reaction evidence="3">
        <text>7,8-dihydroneopterin 3'-triphosphate = 7,8-dihydromonapterin 3'-triphosphate</text>
        <dbReference type="Rhea" id="RHEA:28346"/>
        <dbReference type="ChEBI" id="CHEBI:58462"/>
        <dbReference type="ChEBI" id="CHEBI:61186"/>
        <dbReference type="EC" id="5.1.99.7"/>
    </reaction>
</comment>
<dbReference type="SMART" id="SM00905">
    <property type="entry name" value="FolB"/>
    <property type="match status" value="1"/>
</dbReference>
<keyword evidence="9" id="KW-1185">Reference proteome</keyword>
<dbReference type="NCBIfam" id="TIGR00526">
    <property type="entry name" value="folB_dom"/>
    <property type="match status" value="1"/>
</dbReference>
<dbReference type="GO" id="GO:0005829">
    <property type="term" value="C:cytosol"/>
    <property type="evidence" value="ECO:0007669"/>
    <property type="project" value="TreeGrafter"/>
</dbReference>
<dbReference type="Proteomes" id="UP001157439">
    <property type="component" value="Unassembled WGS sequence"/>
</dbReference>
<dbReference type="AlphaFoldDB" id="A0AA37TMF4"/>
<name>A0AA37TMF4_9GAMM</name>
<keyword evidence="2" id="KW-0413">Isomerase</keyword>
<evidence type="ECO:0000256" key="3">
    <source>
        <dbReference type="ARBA" id="ARBA00043806"/>
    </source>
</evidence>
<evidence type="ECO:0000313" key="8">
    <source>
        <dbReference type="EMBL" id="GLS84224.1"/>
    </source>
</evidence>
<evidence type="ECO:0000313" key="9">
    <source>
        <dbReference type="Proteomes" id="UP001157439"/>
    </source>
</evidence>
<dbReference type="RefSeq" id="WP_095500215.1">
    <property type="nucleotide sequence ID" value="NZ_BSPO01000003.1"/>
</dbReference>
<dbReference type="GO" id="GO:0008719">
    <property type="term" value="F:dihydroneopterin triphosphate 2'-epimerase activity"/>
    <property type="evidence" value="ECO:0007669"/>
    <property type="project" value="UniProtKB-EC"/>
</dbReference>
<comment type="similarity">
    <text evidence="1">Belongs to the DHNA family.</text>
</comment>
<dbReference type="PANTHER" id="PTHR42844:SF10">
    <property type="entry name" value="DIHYDRONEOPTERIN TRIPHOSPHATE 2'-EPIMERASE"/>
    <property type="match status" value="1"/>
</dbReference>
<dbReference type="GO" id="GO:0004150">
    <property type="term" value="F:dihydroneopterin aldolase activity"/>
    <property type="evidence" value="ECO:0007669"/>
    <property type="project" value="InterPro"/>
</dbReference>
<dbReference type="NCBIfam" id="NF008418">
    <property type="entry name" value="PRK11245.1"/>
    <property type="match status" value="1"/>
</dbReference>
<dbReference type="InterPro" id="IPR006157">
    <property type="entry name" value="FolB_dom"/>
</dbReference>
<evidence type="ECO:0000256" key="4">
    <source>
        <dbReference type="ARBA" id="ARBA00044039"/>
    </source>
</evidence>
<dbReference type="Gene3D" id="3.30.1130.10">
    <property type="match status" value="1"/>
</dbReference>
<evidence type="ECO:0000256" key="1">
    <source>
        <dbReference type="ARBA" id="ARBA00005708"/>
    </source>
</evidence>
<dbReference type="InterPro" id="IPR043133">
    <property type="entry name" value="GTP-CH-I_C/QueF"/>
</dbReference>
<comment type="caution">
    <text evidence="8">The sequence shown here is derived from an EMBL/GenBank/DDBJ whole genome shotgun (WGS) entry which is preliminary data.</text>
</comment>
<sequence length="123" mass="14210">MQSDKAIIRIKNLRLRTYIGINPDEVKNKQDVVINVVIEYCADNARESDNMDDALNYRTITKKIIPLVEDNRFYLLEKLTADVLAIASEHPWVERASVEIDKPHALRFADSVSLQLSFDKHQQ</sequence>
<gene>
    <name evidence="8" type="primary">folX</name>
    <name evidence="8" type="ORF">GCM10007894_22010</name>
</gene>
<proteinExistence type="inferred from homology"/>
<dbReference type="Pfam" id="PF02152">
    <property type="entry name" value="FolB"/>
    <property type="match status" value="1"/>
</dbReference>
<evidence type="ECO:0000256" key="6">
    <source>
        <dbReference type="ARBA" id="ARBA00044306"/>
    </source>
</evidence>
<feature type="domain" description="Dihydroneopterin aldolase/epimerase" evidence="7">
    <location>
        <begin position="8"/>
        <end position="118"/>
    </location>
</feature>
<dbReference type="GO" id="GO:0006760">
    <property type="term" value="P:folic acid-containing compound metabolic process"/>
    <property type="evidence" value="ECO:0007669"/>
    <property type="project" value="InterPro"/>
</dbReference>
<reference evidence="8 9" key="1">
    <citation type="journal article" date="2014" name="Int. J. Syst. Evol. Microbiol.">
        <title>Complete genome sequence of Corynebacterium casei LMG S-19264T (=DSM 44701T), isolated from a smear-ripened cheese.</title>
        <authorList>
            <consortium name="US DOE Joint Genome Institute (JGI-PGF)"/>
            <person name="Walter F."/>
            <person name="Albersmeier A."/>
            <person name="Kalinowski J."/>
            <person name="Ruckert C."/>
        </authorList>
    </citation>
    <scope>NUCLEOTIDE SEQUENCE [LARGE SCALE GENOMIC DNA]</scope>
    <source>
        <strain evidence="8 9">NBRC 112785</strain>
    </source>
</reference>
<dbReference type="EC" id="5.1.99.7" evidence="4"/>
<evidence type="ECO:0000256" key="5">
    <source>
        <dbReference type="ARBA" id="ARBA00044197"/>
    </source>
</evidence>
<dbReference type="SUPFAM" id="SSF55620">
    <property type="entry name" value="Tetrahydrobiopterin biosynthesis enzymes-like"/>
    <property type="match status" value="1"/>
</dbReference>